<evidence type="ECO:0000259" key="6">
    <source>
        <dbReference type="PROSITE" id="PS50043"/>
    </source>
</evidence>
<feature type="modified residue" description="4-aspartylphosphate" evidence="5">
    <location>
        <position position="75"/>
    </location>
</feature>
<proteinExistence type="predicted"/>
<accession>A0A1G7QCI5</accession>
<keyword evidence="2" id="KW-0805">Transcription regulation</keyword>
<dbReference type="SUPFAM" id="SSF52172">
    <property type="entry name" value="CheY-like"/>
    <property type="match status" value="1"/>
</dbReference>
<dbReference type="OrthoDB" id="3623000at2"/>
<dbReference type="InterPro" id="IPR016032">
    <property type="entry name" value="Sig_transdc_resp-reg_C-effctor"/>
</dbReference>
<evidence type="ECO:0000313" key="8">
    <source>
        <dbReference type="EMBL" id="SDF95310.1"/>
    </source>
</evidence>
<dbReference type="Pfam" id="PF00196">
    <property type="entry name" value="GerE"/>
    <property type="match status" value="1"/>
</dbReference>
<dbReference type="PANTHER" id="PTHR43214">
    <property type="entry name" value="TWO-COMPONENT RESPONSE REGULATOR"/>
    <property type="match status" value="1"/>
</dbReference>
<dbReference type="GO" id="GO:0003677">
    <property type="term" value="F:DNA binding"/>
    <property type="evidence" value="ECO:0007669"/>
    <property type="project" value="UniProtKB-KW"/>
</dbReference>
<dbReference type="InterPro" id="IPR000792">
    <property type="entry name" value="Tscrpt_reg_LuxR_C"/>
</dbReference>
<gene>
    <name evidence="8" type="ORF">SAMN05216553_104348</name>
</gene>
<sequence length="237" mass="25151">MTLTPSTSWATGGLQVVDEPRTITVGVADDEVLVRTGVRGALEQSGGIAVVGEAGDGNGAVELARRQRPQVLLMDASMPGMEGLSAVRVVRRHVPGTQVIVLCGPQTEDMLFPALRAGAAGFLFKTGDAEALRNAVRAVAAGEAMLSPSATRALIDHFTGADSERRDAARNRISLLTRREQEVLVYLAQGMANARIARLMYLSEGAIKAHVSRLLTKLRCDNRVQAALIARDAALPC</sequence>
<dbReference type="Pfam" id="PF00072">
    <property type="entry name" value="Response_reg"/>
    <property type="match status" value="1"/>
</dbReference>
<dbReference type="InterPro" id="IPR039420">
    <property type="entry name" value="WalR-like"/>
</dbReference>
<keyword evidence="9" id="KW-1185">Reference proteome</keyword>
<dbReference type="SMART" id="SM00448">
    <property type="entry name" value="REC"/>
    <property type="match status" value="1"/>
</dbReference>
<protein>
    <submittedName>
        <fullName evidence="8">DNA-binding response regulator, NarL/FixJ family, contains REC and HTH domains</fullName>
    </submittedName>
</protein>
<dbReference type="RefSeq" id="WP_090048287.1">
    <property type="nucleotide sequence ID" value="NZ_FNCC01000004.1"/>
</dbReference>
<keyword evidence="3 8" id="KW-0238">DNA-binding</keyword>
<keyword evidence="4" id="KW-0804">Transcription</keyword>
<feature type="domain" description="HTH luxR-type" evidence="6">
    <location>
        <begin position="169"/>
        <end position="234"/>
    </location>
</feature>
<dbReference type="InterPro" id="IPR001789">
    <property type="entry name" value="Sig_transdc_resp-reg_receiver"/>
</dbReference>
<dbReference type="GO" id="GO:0000160">
    <property type="term" value="P:phosphorelay signal transduction system"/>
    <property type="evidence" value="ECO:0007669"/>
    <property type="project" value="InterPro"/>
</dbReference>
<evidence type="ECO:0000256" key="3">
    <source>
        <dbReference type="ARBA" id="ARBA00023125"/>
    </source>
</evidence>
<evidence type="ECO:0000256" key="1">
    <source>
        <dbReference type="ARBA" id="ARBA00022553"/>
    </source>
</evidence>
<organism evidence="8 9">
    <name type="scientific">Lentzea fradiae</name>
    <dbReference type="NCBI Taxonomy" id="200378"/>
    <lineage>
        <taxon>Bacteria</taxon>
        <taxon>Bacillati</taxon>
        <taxon>Actinomycetota</taxon>
        <taxon>Actinomycetes</taxon>
        <taxon>Pseudonocardiales</taxon>
        <taxon>Pseudonocardiaceae</taxon>
        <taxon>Lentzea</taxon>
    </lineage>
</organism>
<feature type="domain" description="Response regulatory" evidence="7">
    <location>
        <begin position="24"/>
        <end position="140"/>
    </location>
</feature>
<name>A0A1G7QCI5_9PSEU</name>
<dbReference type="Proteomes" id="UP000199623">
    <property type="component" value="Unassembled WGS sequence"/>
</dbReference>
<reference evidence="9" key="1">
    <citation type="submission" date="2016-10" db="EMBL/GenBank/DDBJ databases">
        <authorList>
            <person name="Varghese N."/>
            <person name="Submissions S."/>
        </authorList>
    </citation>
    <scope>NUCLEOTIDE SEQUENCE [LARGE SCALE GENOMIC DNA]</scope>
    <source>
        <strain evidence="9">CGMCC 4.3506</strain>
    </source>
</reference>
<dbReference type="PRINTS" id="PR00038">
    <property type="entry name" value="HTHLUXR"/>
</dbReference>
<dbReference type="EMBL" id="FNCC01000004">
    <property type="protein sequence ID" value="SDF95310.1"/>
    <property type="molecule type" value="Genomic_DNA"/>
</dbReference>
<keyword evidence="1 5" id="KW-0597">Phosphoprotein</keyword>
<dbReference type="Gene3D" id="3.40.50.2300">
    <property type="match status" value="1"/>
</dbReference>
<dbReference type="InterPro" id="IPR058245">
    <property type="entry name" value="NreC/VraR/RcsB-like_REC"/>
</dbReference>
<evidence type="ECO:0000256" key="5">
    <source>
        <dbReference type="PROSITE-ProRule" id="PRU00169"/>
    </source>
</evidence>
<dbReference type="CDD" id="cd06170">
    <property type="entry name" value="LuxR_C_like"/>
    <property type="match status" value="1"/>
</dbReference>
<evidence type="ECO:0000313" key="9">
    <source>
        <dbReference type="Proteomes" id="UP000199623"/>
    </source>
</evidence>
<dbReference type="CDD" id="cd17535">
    <property type="entry name" value="REC_NarL-like"/>
    <property type="match status" value="1"/>
</dbReference>
<dbReference type="GO" id="GO:0006355">
    <property type="term" value="P:regulation of DNA-templated transcription"/>
    <property type="evidence" value="ECO:0007669"/>
    <property type="project" value="InterPro"/>
</dbReference>
<evidence type="ECO:0000256" key="2">
    <source>
        <dbReference type="ARBA" id="ARBA00023015"/>
    </source>
</evidence>
<dbReference type="AlphaFoldDB" id="A0A1G7QCI5"/>
<dbReference type="SMART" id="SM00421">
    <property type="entry name" value="HTH_LUXR"/>
    <property type="match status" value="1"/>
</dbReference>
<dbReference type="STRING" id="200378.SAMN05216553_104348"/>
<dbReference type="PROSITE" id="PS50043">
    <property type="entry name" value="HTH_LUXR_2"/>
    <property type="match status" value="1"/>
</dbReference>
<dbReference type="PROSITE" id="PS50110">
    <property type="entry name" value="RESPONSE_REGULATORY"/>
    <property type="match status" value="1"/>
</dbReference>
<evidence type="ECO:0000256" key="4">
    <source>
        <dbReference type="ARBA" id="ARBA00023163"/>
    </source>
</evidence>
<evidence type="ECO:0000259" key="7">
    <source>
        <dbReference type="PROSITE" id="PS50110"/>
    </source>
</evidence>
<dbReference type="InterPro" id="IPR011006">
    <property type="entry name" value="CheY-like_superfamily"/>
</dbReference>
<dbReference type="SUPFAM" id="SSF46894">
    <property type="entry name" value="C-terminal effector domain of the bipartite response regulators"/>
    <property type="match status" value="1"/>
</dbReference>
<dbReference type="PANTHER" id="PTHR43214:SF24">
    <property type="entry name" value="TRANSCRIPTIONAL REGULATORY PROTEIN NARL-RELATED"/>
    <property type="match status" value="1"/>
</dbReference>